<dbReference type="InterPro" id="IPR055108">
    <property type="entry name" value="Syntrophin_4th"/>
</dbReference>
<evidence type="ECO:0000313" key="5">
    <source>
        <dbReference type="Proteomes" id="UP000784294"/>
    </source>
</evidence>
<dbReference type="PANTHER" id="PTHR10554">
    <property type="entry name" value="SYNTROPHIN"/>
    <property type="match status" value="1"/>
</dbReference>
<dbReference type="PANTHER" id="PTHR10554:SF12">
    <property type="entry name" value="IP02644P"/>
    <property type="match status" value="1"/>
</dbReference>
<organism evidence="4 5">
    <name type="scientific">Protopolystoma xenopodis</name>
    <dbReference type="NCBI Taxonomy" id="117903"/>
    <lineage>
        <taxon>Eukaryota</taxon>
        <taxon>Metazoa</taxon>
        <taxon>Spiralia</taxon>
        <taxon>Lophotrochozoa</taxon>
        <taxon>Platyhelminthes</taxon>
        <taxon>Monogenea</taxon>
        <taxon>Polyopisthocotylea</taxon>
        <taxon>Polystomatidea</taxon>
        <taxon>Polystomatidae</taxon>
        <taxon>Protopolystoma</taxon>
    </lineage>
</organism>
<dbReference type="Proteomes" id="UP000784294">
    <property type="component" value="Unassembled WGS sequence"/>
</dbReference>
<evidence type="ECO:0000256" key="1">
    <source>
        <dbReference type="ARBA" id="ARBA00004496"/>
    </source>
</evidence>
<gene>
    <name evidence="4" type="ORF">PXEA_LOCUS5124</name>
</gene>
<keyword evidence="2" id="KW-0963">Cytoplasm</keyword>
<name>A0A3S4ZTM1_9PLAT</name>
<evidence type="ECO:0000259" key="3">
    <source>
        <dbReference type="Pfam" id="PF23012"/>
    </source>
</evidence>
<dbReference type="GO" id="GO:0005198">
    <property type="term" value="F:structural molecule activity"/>
    <property type="evidence" value="ECO:0007669"/>
    <property type="project" value="InterPro"/>
</dbReference>
<dbReference type="InterPro" id="IPR015482">
    <property type="entry name" value="Syntrophin"/>
</dbReference>
<dbReference type="OrthoDB" id="409749at2759"/>
<comment type="subcellular location">
    <subcellularLocation>
        <location evidence="1">Cytoplasm</location>
    </subcellularLocation>
</comment>
<dbReference type="Pfam" id="PF23012">
    <property type="entry name" value="Syntrophin_4th"/>
    <property type="match status" value="2"/>
</dbReference>
<dbReference type="AlphaFoldDB" id="A0A3S4ZTM1"/>
<accession>A0A3S4ZTM1</accession>
<dbReference type="GO" id="GO:0016010">
    <property type="term" value="C:dystrophin-associated glycoprotein complex"/>
    <property type="evidence" value="ECO:0007669"/>
    <property type="project" value="TreeGrafter"/>
</dbReference>
<sequence length="164" mass="18124">MTLRIRGGKNGIETHTFAVSTADDLATWARAIVEGGHSAVTAAREIVVACRWRGQDCRLIMHYETGISLTLKQSRPLQASRTAFTTGSGDEMKGQTNQSSALISNQMAKDAGLDQDLVVLWQFPYQRLCSTADDGQSLLWIDFGQEGERVDPFKRLLDLFTKST</sequence>
<proteinExistence type="predicted"/>
<evidence type="ECO:0000256" key="2">
    <source>
        <dbReference type="ARBA" id="ARBA00022490"/>
    </source>
</evidence>
<comment type="caution">
    <text evidence="4">The sequence shown here is derived from an EMBL/GenBank/DDBJ whole genome shotgun (WGS) entry which is preliminary data.</text>
</comment>
<keyword evidence="5" id="KW-1185">Reference proteome</keyword>
<dbReference type="EMBL" id="CAAALY010012516">
    <property type="protein sequence ID" value="VEL11684.1"/>
    <property type="molecule type" value="Genomic_DNA"/>
</dbReference>
<reference evidence="4" key="1">
    <citation type="submission" date="2018-11" db="EMBL/GenBank/DDBJ databases">
        <authorList>
            <consortium name="Pathogen Informatics"/>
        </authorList>
    </citation>
    <scope>NUCLEOTIDE SEQUENCE</scope>
</reference>
<protein>
    <recommendedName>
        <fullName evidence="3">Syntrophin C-terminal PH domain-containing protein</fullName>
    </recommendedName>
</protein>
<dbReference type="GO" id="GO:0005737">
    <property type="term" value="C:cytoplasm"/>
    <property type="evidence" value="ECO:0007669"/>
    <property type="project" value="UniProtKB-SubCell"/>
</dbReference>
<evidence type="ECO:0000313" key="4">
    <source>
        <dbReference type="EMBL" id="VEL11684.1"/>
    </source>
</evidence>
<feature type="domain" description="Syntrophin C-terminal PH" evidence="3">
    <location>
        <begin position="43"/>
        <end position="76"/>
    </location>
</feature>
<feature type="domain" description="Syntrophin C-terminal PH" evidence="3">
    <location>
        <begin position="115"/>
        <end position="148"/>
    </location>
</feature>